<dbReference type="Proteomes" id="UP000076480">
    <property type="component" value="Unassembled WGS sequence"/>
</dbReference>
<evidence type="ECO:0000313" key="6">
    <source>
        <dbReference type="EMBL" id="KZL41451.1"/>
    </source>
</evidence>
<dbReference type="PANTHER" id="PTHR42781:SF4">
    <property type="entry name" value="SPERMIDINE_PUTRESCINE IMPORT ATP-BINDING PROTEIN POTA"/>
    <property type="match status" value="1"/>
</dbReference>
<dbReference type="PROSITE" id="PS00211">
    <property type="entry name" value="ABC_TRANSPORTER_1"/>
    <property type="match status" value="1"/>
</dbReference>
<evidence type="ECO:0000256" key="3">
    <source>
        <dbReference type="ARBA" id="ARBA00022840"/>
    </source>
</evidence>
<dbReference type="InterPro" id="IPR050093">
    <property type="entry name" value="ABC_SmlMolc_Importer"/>
</dbReference>
<comment type="caution">
    <text evidence="6">The sequence shown here is derived from an EMBL/GenBank/DDBJ whole genome shotgun (WGS) entry which is preliminary data.</text>
</comment>
<dbReference type="InterPro" id="IPR017871">
    <property type="entry name" value="ABC_transporter-like_CS"/>
</dbReference>
<evidence type="ECO:0000313" key="7">
    <source>
        <dbReference type="Proteomes" id="UP000076480"/>
    </source>
</evidence>
<name>A0A161V685_SECCO</name>
<dbReference type="PATRIC" id="fig|33960.6.peg.1900"/>
<dbReference type="GO" id="GO:0015418">
    <property type="term" value="F:ABC-type quaternary ammonium compound transporting activity"/>
    <property type="evidence" value="ECO:0007669"/>
    <property type="project" value="UniProtKB-EC"/>
</dbReference>
<dbReference type="InterPro" id="IPR003593">
    <property type="entry name" value="AAA+_ATPase"/>
</dbReference>
<evidence type="ECO:0000256" key="2">
    <source>
        <dbReference type="ARBA" id="ARBA00022741"/>
    </source>
</evidence>
<keyword evidence="7" id="KW-1185">Reference proteome</keyword>
<dbReference type="PROSITE" id="PS50893">
    <property type="entry name" value="ABC_TRANSPORTER_2"/>
    <property type="match status" value="1"/>
</dbReference>
<protein>
    <recommendedName>
        <fullName evidence="4">ABC-type quaternary amine transporter</fullName>
        <ecNumber evidence="4">7.6.2.9</ecNumber>
    </recommendedName>
</protein>
<dbReference type="PANTHER" id="PTHR42781">
    <property type="entry name" value="SPERMIDINE/PUTRESCINE IMPORT ATP-BINDING PROTEIN POTA"/>
    <property type="match status" value="1"/>
</dbReference>
<dbReference type="AlphaFoldDB" id="A0A161V685"/>
<evidence type="ECO:0000256" key="1">
    <source>
        <dbReference type="ARBA" id="ARBA00022448"/>
    </source>
</evidence>
<keyword evidence="1" id="KW-0813">Transport</keyword>
<feature type="domain" description="ABC transporter" evidence="5">
    <location>
        <begin position="2"/>
        <end position="237"/>
    </location>
</feature>
<keyword evidence="3" id="KW-0067">ATP-binding</keyword>
<dbReference type="InterPro" id="IPR003439">
    <property type="entry name" value="ABC_transporter-like_ATP-bd"/>
</dbReference>
<dbReference type="GO" id="GO:0016887">
    <property type="term" value="F:ATP hydrolysis activity"/>
    <property type="evidence" value="ECO:0007669"/>
    <property type="project" value="InterPro"/>
</dbReference>
<dbReference type="SUPFAM" id="SSF52540">
    <property type="entry name" value="P-loop containing nucleoside triphosphate hydrolases"/>
    <property type="match status" value="1"/>
</dbReference>
<dbReference type="SMART" id="SM00382">
    <property type="entry name" value="AAA"/>
    <property type="match status" value="1"/>
</dbReference>
<dbReference type="Pfam" id="PF00005">
    <property type="entry name" value="ABC_tran"/>
    <property type="match status" value="1"/>
</dbReference>
<evidence type="ECO:0000259" key="5">
    <source>
        <dbReference type="PROSITE" id="PS50893"/>
    </source>
</evidence>
<dbReference type="Gene3D" id="3.40.50.300">
    <property type="entry name" value="P-loop containing nucleotide triphosphate hydrolases"/>
    <property type="match status" value="1"/>
</dbReference>
<accession>A0A161V685</accession>
<dbReference type="EMBL" id="JYDC01000036">
    <property type="protein sequence ID" value="KZL41451.1"/>
    <property type="molecule type" value="Genomic_DNA"/>
</dbReference>
<dbReference type="InterPro" id="IPR027417">
    <property type="entry name" value="P-loop_NTPase"/>
</dbReference>
<dbReference type="OrthoDB" id="9802264at2"/>
<dbReference type="GO" id="GO:0005524">
    <property type="term" value="F:ATP binding"/>
    <property type="evidence" value="ECO:0007669"/>
    <property type="project" value="UniProtKB-KW"/>
</dbReference>
<proteinExistence type="predicted"/>
<dbReference type="RefSeq" id="WP_054760024.1">
    <property type="nucleotide sequence ID" value="NZ_JYDC01000036.1"/>
</dbReference>
<dbReference type="FunFam" id="3.40.50.300:FF:000425">
    <property type="entry name" value="Probable ABC transporter, ATP-binding subunit"/>
    <property type="match status" value="1"/>
</dbReference>
<organism evidence="6 7">
    <name type="scientific">Secundilactobacillus collinoides</name>
    <name type="common">Lactobacillus collinoides</name>
    <dbReference type="NCBI Taxonomy" id="33960"/>
    <lineage>
        <taxon>Bacteria</taxon>
        <taxon>Bacillati</taxon>
        <taxon>Bacillota</taxon>
        <taxon>Bacilli</taxon>
        <taxon>Lactobacillales</taxon>
        <taxon>Lactobacillaceae</taxon>
        <taxon>Secundilactobacillus</taxon>
    </lineage>
</organism>
<dbReference type="EC" id="7.6.2.9" evidence="4"/>
<keyword evidence="2" id="KW-0547">Nucleotide-binding</keyword>
<reference evidence="6 7" key="1">
    <citation type="submission" date="2015-02" db="EMBL/GenBank/DDBJ databases">
        <title>Draft genome sequence of Lactobacillus collinoides CUPV2371 isolated from a natural cider, the first genome sequence of a strain of this species.</title>
        <authorList>
            <person name="Puertas A.I."/>
            <person name="Spano G."/>
            <person name="Capozzi V."/>
            <person name="Lamontanara A."/>
            <person name="Orru L."/>
            <person name="Duenas M.T."/>
        </authorList>
    </citation>
    <scope>NUCLEOTIDE SEQUENCE [LARGE SCALE GENOMIC DNA]</scope>
    <source>
        <strain evidence="6 7">237</strain>
    </source>
</reference>
<sequence length="319" mass="35353">MIEYRDVGMHYSDDTQVLHHINFTIEDGELFVLVGPSGTGKTTALKMLNGLVVPTDGNIYFDGKRIKEYDIRKLRLQMGYVLQNISLFPNLTIEDNIGIQLEEMKRPTAERKQIAADLLNTVGLPAEKYAHRMPSELSGGEQQRVGIIRAIAARPKVVLMDEPFSALDPVSRHNLQDLVLQIHQKYNSTILFVTHDMNEALRLGDRIGVMAEGDMQQIATPQALLDHPANDIVRSFFSGISKTDKPVVELLKQAQTCTVIDESEAQSLPQVDALITTADLVTTLRQHPDGVVTHSGGRLFKITMDDLLDFLAAGGEALV</sequence>
<evidence type="ECO:0000256" key="4">
    <source>
        <dbReference type="ARBA" id="ARBA00066388"/>
    </source>
</evidence>
<gene>
    <name evidence="6" type="ORF">TY91_06760</name>
</gene>